<proteinExistence type="predicted"/>
<comment type="caution">
    <text evidence="1">The sequence shown here is derived from an EMBL/GenBank/DDBJ whole genome shotgun (WGS) entry which is preliminary data.</text>
</comment>
<evidence type="ECO:0000313" key="1">
    <source>
        <dbReference type="EMBL" id="MSS90776.1"/>
    </source>
</evidence>
<dbReference type="AlphaFoldDB" id="A0A6N7W687"/>
<name>A0A6N7W687_9FIRM</name>
<evidence type="ECO:0000313" key="2">
    <source>
        <dbReference type="Proteomes" id="UP000436047"/>
    </source>
</evidence>
<keyword evidence="2" id="KW-1185">Reference proteome</keyword>
<accession>A0A6N7W687</accession>
<reference evidence="1 2" key="1">
    <citation type="submission" date="2019-08" db="EMBL/GenBank/DDBJ databases">
        <title>In-depth cultivation of the pig gut microbiome towards novel bacterial diversity and tailored functional studies.</title>
        <authorList>
            <person name="Wylensek D."/>
            <person name="Hitch T.C.A."/>
            <person name="Clavel T."/>
        </authorList>
    </citation>
    <scope>NUCLEOTIDE SEQUENCE [LARGE SCALE GENOMIC DNA]</scope>
    <source>
        <strain evidence="1 2">WCA-389-WT-23B</strain>
    </source>
</reference>
<organism evidence="1 2">
    <name type="scientific">Eisenbergiella porci</name>
    <dbReference type="NCBI Taxonomy" id="2652274"/>
    <lineage>
        <taxon>Bacteria</taxon>
        <taxon>Bacillati</taxon>
        <taxon>Bacillota</taxon>
        <taxon>Clostridia</taxon>
        <taxon>Lachnospirales</taxon>
        <taxon>Lachnospiraceae</taxon>
        <taxon>Eisenbergiella</taxon>
    </lineage>
</organism>
<protein>
    <submittedName>
        <fullName evidence="1">Uncharacterized protein</fullName>
    </submittedName>
</protein>
<sequence length="438" mass="52040">MDKKTVKEMLEGAKEKDYIEIISKMTLQSPNTEKAVIDWCRKNNKKHKNKAAEVELENLWEEAREIISDFNEYGGGPERNEDKACDNLWKMDGLIKDNDILWDIRSKILDEMLEEFYEGNSGFDDILIEVAESFCKNKEEKRYLADELSKGGGYYGKYAADLYLQIGDEEQYLKTELGNLVYGSDYVRIAEYFEEKGDRRKALDYIWEGMEKCRGKLDELIDYAAPIYIKERNDAQLQRLYKIAVKTKWDINISAIAKHLYRYARQLKDYDKKKKMLMLILDTCEKGEVKEWFEICKKELTAEDWQKEYENILDKINRKNHKLYLDICMETGREKIVLKDIQNAIHSYDYWDVDYNQYFSSRLAKKYPDEILELYWKDVNELIRVSSNNRYKTAAGLLKQIKGIMRENGQKSQWVSMFDEFKDKNKRKKNFIAMLKGL</sequence>
<dbReference type="EMBL" id="VUMI01000046">
    <property type="protein sequence ID" value="MSS90776.1"/>
    <property type="molecule type" value="Genomic_DNA"/>
</dbReference>
<gene>
    <name evidence="1" type="ORF">FYJ45_21740</name>
</gene>
<dbReference type="Proteomes" id="UP000436047">
    <property type="component" value="Unassembled WGS sequence"/>
</dbReference>
<dbReference type="RefSeq" id="WP_154467203.1">
    <property type="nucleotide sequence ID" value="NZ_JAXDZL010000212.1"/>
</dbReference>
<dbReference type="GeneID" id="86055639"/>